<evidence type="ECO:0008006" key="5">
    <source>
        <dbReference type="Google" id="ProtNLM"/>
    </source>
</evidence>
<dbReference type="STRING" id="282301.A0A267EJD5"/>
<dbReference type="InterPro" id="IPR013694">
    <property type="entry name" value="VIT"/>
</dbReference>
<dbReference type="Gene3D" id="3.40.50.410">
    <property type="entry name" value="von Willebrand factor, type A domain"/>
    <property type="match status" value="1"/>
</dbReference>
<dbReference type="InterPro" id="IPR036465">
    <property type="entry name" value="vWFA_dom_sf"/>
</dbReference>
<feature type="non-terminal residue" evidence="3">
    <location>
        <position position="1"/>
    </location>
</feature>
<evidence type="ECO:0000259" key="1">
    <source>
        <dbReference type="PROSITE" id="PS50234"/>
    </source>
</evidence>
<dbReference type="AlphaFoldDB" id="A0A267EJD5"/>
<dbReference type="Pfam" id="PF13768">
    <property type="entry name" value="VWA_3"/>
    <property type="match status" value="1"/>
</dbReference>
<dbReference type="PANTHER" id="PTHR45737:SF6">
    <property type="entry name" value="VON WILLEBRAND FACTOR A DOMAIN-CONTAINING PROTEIN 5A"/>
    <property type="match status" value="1"/>
</dbReference>
<organism evidence="3 4">
    <name type="scientific">Macrostomum lignano</name>
    <dbReference type="NCBI Taxonomy" id="282301"/>
    <lineage>
        <taxon>Eukaryota</taxon>
        <taxon>Metazoa</taxon>
        <taxon>Spiralia</taxon>
        <taxon>Lophotrochozoa</taxon>
        <taxon>Platyhelminthes</taxon>
        <taxon>Rhabditophora</taxon>
        <taxon>Macrostomorpha</taxon>
        <taxon>Macrostomida</taxon>
        <taxon>Macrostomidae</taxon>
        <taxon>Macrostomum</taxon>
    </lineage>
</organism>
<dbReference type="InterPro" id="IPR002035">
    <property type="entry name" value="VWF_A"/>
</dbReference>
<dbReference type="SUPFAM" id="SSF53300">
    <property type="entry name" value="vWA-like"/>
    <property type="match status" value="1"/>
</dbReference>
<proteinExistence type="predicted"/>
<dbReference type="Proteomes" id="UP000215902">
    <property type="component" value="Unassembled WGS sequence"/>
</dbReference>
<protein>
    <recommendedName>
        <fullName evidence="5">VWFA domain-containing protein</fullName>
    </recommendedName>
</protein>
<reference evidence="3 4" key="1">
    <citation type="submission" date="2017-06" db="EMBL/GenBank/DDBJ databases">
        <title>A platform for efficient transgenesis in Macrostomum lignano, a flatworm model organism for stem cell research.</title>
        <authorList>
            <person name="Berezikov E."/>
        </authorList>
    </citation>
    <scope>NUCLEOTIDE SEQUENCE [LARGE SCALE GENOMIC DNA]</scope>
    <source>
        <strain evidence="3">DV1</strain>
        <tissue evidence="3">Whole organism</tissue>
    </source>
</reference>
<dbReference type="PROSITE" id="PS50234">
    <property type="entry name" value="VWFA"/>
    <property type="match status" value="1"/>
</dbReference>
<dbReference type="OrthoDB" id="1729737at2759"/>
<evidence type="ECO:0000259" key="2">
    <source>
        <dbReference type="PROSITE" id="PS51468"/>
    </source>
</evidence>
<dbReference type="SMART" id="SM00609">
    <property type="entry name" value="VIT"/>
    <property type="match status" value="1"/>
</dbReference>
<dbReference type="PANTHER" id="PTHR45737">
    <property type="entry name" value="VON WILLEBRAND FACTOR A DOMAIN-CONTAINING PROTEIN 5A"/>
    <property type="match status" value="1"/>
</dbReference>
<comment type="caution">
    <text evidence="3">The sequence shown here is derived from an EMBL/GenBank/DDBJ whole genome shotgun (WGS) entry which is preliminary data.</text>
</comment>
<evidence type="ECO:0000313" key="3">
    <source>
        <dbReference type="EMBL" id="PAA61017.1"/>
    </source>
</evidence>
<gene>
    <name evidence="3" type="ORF">BOX15_Mlig020897g1</name>
</gene>
<name>A0A267EJD5_9PLAT</name>
<dbReference type="EMBL" id="NIVC01002079">
    <property type="protein sequence ID" value="PAA61017.1"/>
    <property type="molecule type" value="Genomic_DNA"/>
</dbReference>
<evidence type="ECO:0000313" key="4">
    <source>
        <dbReference type="Proteomes" id="UP000215902"/>
    </source>
</evidence>
<feature type="domain" description="VIT" evidence="2">
    <location>
        <begin position="21"/>
        <end position="152"/>
    </location>
</feature>
<dbReference type="PROSITE" id="PS51468">
    <property type="entry name" value="VIT"/>
    <property type="match status" value="1"/>
</dbReference>
<feature type="domain" description="VWFA" evidence="1">
    <location>
        <begin position="295"/>
        <end position="468"/>
    </location>
</feature>
<dbReference type="SMART" id="SM00327">
    <property type="entry name" value="VWA"/>
    <property type="match status" value="1"/>
</dbReference>
<keyword evidence="4" id="KW-1185">Reference proteome</keyword>
<dbReference type="Pfam" id="PF08487">
    <property type="entry name" value="VIT"/>
    <property type="match status" value="1"/>
</dbReference>
<sequence length="894" mass="96866">RSRSSTTVCYQGSLPAELKMDWLCYDGNASKSAALSLVESSVQVSIIGWNADVTYSLLYHNRSSDTLSNVRFKFPVDESASVYRLVAELNDRTIECECREKTESKAAYRAAVDAGYSAALASEVDGSADLMECYLGNVAAKAKVKIEMSSVVELETPSIDKVSLTIPRVLVPRYEPEESRLDKFASSGPSQTAAQPWLSGLKLRGKVNGLPNLRNVKCNQGQLKWLSERSEFEVEQLGSDCDIELVAEFEPPVSGAVMTRETGSAGSESAFLRQEIAQFTAFLDESQARDSAQKEFIIVVDRSGSMSGRNIRSAQEALLLFLKSLPSGCKFNVVSFGSSFTQLFSSSQNYSQQSLAEAVRLQEAMRADMGGTEILPALRWSFDNRDPTCQLMLFLLTDGEVSNTDQVKDLVLSKCGAVGSDCRLSAIGIGHGASTALVKGVARVGGGRADFVRDGVTEQLRSAVVAQLKTAQSAAVENLRVDATTLDGKSVLLGTVPTDPQLAGGAVPITARLSRFLLLSPDANSMTIRAVAKFSVAGRDFEIECVHDGESAKESQLLRRAAARLQLKEWSDSNSGGEHTRSIIELSLATNLASAYTAFVGIDRTTKRPVSVANEELKREERRLKRQGERPLAASPNCYDPSIEDCWDDEGAVGSMMPDQDHQFYSHARSKPKKKGMSFGLPSLSSLFSRSAGSKKEKAGAGKKKEASTFSRRLRCEEEQPRLALSSCRMDMAAVDGYYATAINESDENCYDLETEYLAFSSLPDDSRAAKNKRELKAIFSCASTARDVSSDPVMLIAGTQQFDGRWDASDSIADLLGISLVEIAKSAPKGVSQSVWVTALVCAHLSHSLKAQQSQWELMVQKAMDFVKAACPDADAVLAAANSMLQARVASSM</sequence>
<accession>A0A267EJD5</accession>